<comment type="caution">
    <text evidence="2">The sequence shown here is derived from an EMBL/GenBank/DDBJ whole genome shotgun (WGS) entry which is preliminary data.</text>
</comment>
<dbReference type="EMBL" id="BAAADU010000002">
    <property type="protein sequence ID" value="GAA0651236.1"/>
    <property type="molecule type" value="Genomic_DNA"/>
</dbReference>
<dbReference type="Gene3D" id="1.10.10.10">
    <property type="entry name" value="Winged helix-like DNA-binding domain superfamily/Winged helix DNA-binding domain"/>
    <property type="match status" value="1"/>
</dbReference>
<protein>
    <submittedName>
        <fullName evidence="2">Uncharacterized protein</fullName>
    </submittedName>
</protein>
<dbReference type="GeneID" id="68574059"/>
<evidence type="ECO:0000313" key="3">
    <source>
        <dbReference type="Proteomes" id="UP001500194"/>
    </source>
</evidence>
<keyword evidence="3" id="KW-1185">Reference proteome</keyword>
<evidence type="ECO:0000313" key="2">
    <source>
        <dbReference type="EMBL" id="GAA0651236.1"/>
    </source>
</evidence>
<sequence>MVLLDDRILELFEETGEEYMSPSEIAGHNVIPYSVSYVSQRCKKLAEHGLLQPVGNGVYTMTDEGRAYLREEYNTAENSGIEVENENATGVSEEDEA</sequence>
<dbReference type="InterPro" id="IPR036388">
    <property type="entry name" value="WH-like_DNA-bd_sf"/>
</dbReference>
<dbReference type="SUPFAM" id="SSF46785">
    <property type="entry name" value="Winged helix' DNA-binding domain"/>
    <property type="match status" value="1"/>
</dbReference>
<dbReference type="AlphaFoldDB" id="A0AAV3T0R2"/>
<dbReference type="InterPro" id="IPR036390">
    <property type="entry name" value="WH_DNA-bd_sf"/>
</dbReference>
<feature type="region of interest" description="Disordered" evidence="1">
    <location>
        <begin position="78"/>
        <end position="97"/>
    </location>
</feature>
<name>A0AAV3T0R2_9EURY</name>
<accession>A0AAV3T0R2</accession>
<organism evidence="2 3">
    <name type="scientific">Salarchaeum japonicum</name>
    <dbReference type="NCBI Taxonomy" id="555573"/>
    <lineage>
        <taxon>Archaea</taxon>
        <taxon>Methanobacteriati</taxon>
        <taxon>Methanobacteriota</taxon>
        <taxon>Stenosarchaea group</taxon>
        <taxon>Halobacteria</taxon>
        <taxon>Halobacteriales</taxon>
        <taxon>Halobacteriaceae</taxon>
    </lineage>
</organism>
<gene>
    <name evidence="2" type="ORF">GCM10009019_12720</name>
</gene>
<reference evidence="2 3" key="1">
    <citation type="journal article" date="2019" name="Int. J. Syst. Evol. Microbiol.">
        <title>The Global Catalogue of Microorganisms (GCM) 10K type strain sequencing project: providing services to taxonomists for standard genome sequencing and annotation.</title>
        <authorList>
            <consortium name="The Broad Institute Genomics Platform"/>
            <consortium name="The Broad Institute Genome Sequencing Center for Infectious Disease"/>
            <person name="Wu L."/>
            <person name="Ma J."/>
        </authorList>
    </citation>
    <scope>NUCLEOTIDE SEQUENCE [LARGE SCALE GENOMIC DNA]</scope>
    <source>
        <strain evidence="2 3">JCM 16327</strain>
    </source>
</reference>
<proteinExistence type="predicted"/>
<dbReference type="RefSeq" id="WP_227261037.1">
    <property type="nucleotide sequence ID" value="NZ_BAAADU010000002.1"/>
</dbReference>
<evidence type="ECO:0000256" key="1">
    <source>
        <dbReference type="SAM" id="MobiDB-lite"/>
    </source>
</evidence>
<dbReference type="Proteomes" id="UP001500194">
    <property type="component" value="Unassembled WGS sequence"/>
</dbReference>